<evidence type="ECO:0000313" key="1">
    <source>
        <dbReference type="EMBL" id="CDW19853.1"/>
    </source>
</evidence>
<accession>A0A0K2T1I5</accession>
<name>A0A0K2T1I5_LEPSM</name>
<dbReference type="EMBL" id="HACA01002492">
    <property type="protein sequence ID" value="CDW19853.1"/>
    <property type="molecule type" value="Transcribed_RNA"/>
</dbReference>
<proteinExistence type="predicted"/>
<organism evidence="1">
    <name type="scientific">Lepeophtheirus salmonis</name>
    <name type="common">Salmon louse</name>
    <name type="synonym">Caligus salmonis</name>
    <dbReference type="NCBI Taxonomy" id="72036"/>
    <lineage>
        <taxon>Eukaryota</taxon>
        <taxon>Metazoa</taxon>
        <taxon>Ecdysozoa</taxon>
        <taxon>Arthropoda</taxon>
        <taxon>Crustacea</taxon>
        <taxon>Multicrustacea</taxon>
        <taxon>Hexanauplia</taxon>
        <taxon>Copepoda</taxon>
        <taxon>Siphonostomatoida</taxon>
        <taxon>Caligidae</taxon>
        <taxon>Lepeophtheirus</taxon>
    </lineage>
</organism>
<reference evidence="1" key="1">
    <citation type="submission" date="2014-05" db="EMBL/GenBank/DDBJ databases">
        <authorList>
            <person name="Chronopoulou M."/>
        </authorList>
    </citation>
    <scope>NUCLEOTIDE SEQUENCE</scope>
    <source>
        <tissue evidence="1">Whole organism</tissue>
    </source>
</reference>
<protein>
    <submittedName>
        <fullName evidence="1">Uncharacterized protein</fullName>
    </submittedName>
</protein>
<sequence>MTDTASLPLDMNAKIVIEGVGIRALGTQKVAKKEFRRVLQ</sequence>
<dbReference type="AlphaFoldDB" id="A0A0K2T1I5"/>